<feature type="domain" description="Plastocyanin-like" evidence="7">
    <location>
        <begin position="227"/>
        <end position="357"/>
    </location>
</feature>
<dbReference type="InterPro" id="IPR002355">
    <property type="entry name" value="Cu_oxidase_Cu_BS"/>
</dbReference>
<dbReference type="Pfam" id="PF00394">
    <property type="entry name" value="Cu-oxidase"/>
    <property type="match status" value="1"/>
</dbReference>
<evidence type="ECO:0000259" key="8">
    <source>
        <dbReference type="Pfam" id="PF07731"/>
    </source>
</evidence>
<keyword evidence="6" id="KW-1133">Transmembrane helix</keyword>
<keyword evidence="3" id="KW-0560">Oxidoreductase</keyword>
<evidence type="ECO:0000313" key="10">
    <source>
        <dbReference type="EMBL" id="KAF2482895.1"/>
    </source>
</evidence>
<proteinExistence type="inferred from homology"/>
<feature type="compositionally biased region" description="Basic and acidic residues" evidence="5">
    <location>
        <begin position="1"/>
        <end position="10"/>
    </location>
</feature>
<keyword evidence="6" id="KW-0812">Transmembrane</keyword>
<evidence type="ECO:0000256" key="3">
    <source>
        <dbReference type="ARBA" id="ARBA00023002"/>
    </source>
</evidence>
<gene>
    <name evidence="10" type="ORF">BDY17DRAFT_323669</name>
</gene>
<evidence type="ECO:0000256" key="6">
    <source>
        <dbReference type="SAM" id="Phobius"/>
    </source>
</evidence>
<dbReference type="GO" id="GO:0016491">
    <property type="term" value="F:oxidoreductase activity"/>
    <property type="evidence" value="ECO:0007669"/>
    <property type="project" value="UniProtKB-KW"/>
</dbReference>
<dbReference type="PANTHER" id="PTHR11709">
    <property type="entry name" value="MULTI-COPPER OXIDASE"/>
    <property type="match status" value="1"/>
</dbReference>
<evidence type="ECO:0000256" key="4">
    <source>
        <dbReference type="ARBA" id="ARBA00023008"/>
    </source>
</evidence>
<dbReference type="SUPFAM" id="SSF49503">
    <property type="entry name" value="Cupredoxins"/>
    <property type="match status" value="3"/>
</dbReference>
<dbReference type="GO" id="GO:0005507">
    <property type="term" value="F:copper ion binding"/>
    <property type="evidence" value="ECO:0007669"/>
    <property type="project" value="InterPro"/>
</dbReference>
<dbReference type="CDD" id="cd04206">
    <property type="entry name" value="CuRO_1_LCC_like"/>
    <property type="match status" value="1"/>
</dbReference>
<feature type="domain" description="Plastocyanin-like" evidence="8">
    <location>
        <begin position="491"/>
        <end position="597"/>
    </location>
</feature>
<dbReference type="RefSeq" id="XP_033589465.1">
    <property type="nucleotide sequence ID" value="XM_033737062.1"/>
</dbReference>
<keyword evidence="11" id="KW-1185">Reference proteome</keyword>
<dbReference type="InterPro" id="IPR008972">
    <property type="entry name" value="Cupredoxin"/>
</dbReference>
<dbReference type="InterPro" id="IPR011706">
    <property type="entry name" value="Cu-oxidase_C"/>
</dbReference>
<evidence type="ECO:0000256" key="5">
    <source>
        <dbReference type="SAM" id="MobiDB-lite"/>
    </source>
</evidence>
<dbReference type="OrthoDB" id="2121828at2759"/>
<dbReference type="PROSITE" id="PS00079">
    <property type="entry name" value="MULTICOPPER_OXIDASE1"/>
    <property type="match status" value="1"/>
</dbReference>
<evidence type="ECO:0000256" key="2">
    <source>
        <dbReference type="ARBA" id="ARBA00022723"/>
    </source>
</evidence>
<dbReference type="InterPro" id="IPR001117">
    <property type="entry name" value="Cu-oxidase_2nd"/>
</dbReference>
<comment type="similarity">
    <text evidence="1">Belongs to the multicopper oxidase family.</text>
</comment>
<dbReference type="InterPro" id="IPR011707">
    <property type="entry name" value="Cu-oxidase-like_N"/>
</dbReference>
<dbReference type="Pfam" id="PF07731">
    <property type="entry name" value="Cu-oxidase_2"/>
    <property type="match status" value="1"/>
</dbReference>
<dbReference type="Gene3D" id="2.60.40.420">
    <property type="entry name" value="Cupredoxins - blue copper proteins"/>
    <property type="match status" value="3"/>
</dbReference>
<keyword evidence="2" id="KW-0479">Metal-binding</keyword>
<name>A0A6A6PSM8_9PEZI</name>
<feature type="region of interest" description="Disordered" evidence="5">
    <location>
        <begin position="1"/>
        <end position="26"/>
    </location>
</feature>
<evidence type="ECO:0000259" key="9">
    <source>
        <dbReference type="Pfam" id="PF07732"/>
    </source>
</evidence>
<keyword evidence="4" id="KW-0186">Copper</keyword>
<accession>A0A6A6PSM8</accession>
<dbReference type="InterPro" id="IPR033138">
    <property type="entry name" value="Cu_oxidase_CS"/>
</dbReference>
<dbReference type="PROSITE" id="PS00080">
    <property type="entry name" value="MULTICOPPER_OXIDASE2"/>
    <property type="match status" value="1"/>
</dbReference>
<evidence type="ECO:0000313" key="11">
    <source>
        <dbReference type="Proteomes" id="UP000799767"/>
    </source>
</evidence>
<reference evidence="10" key="1">
    <citation type="journal article" date="2020" name="Stud. Mycol.">
        <title>101 Dothideomycetes genomes: a test case for predicting lifestyles and emergence of pathogens.</title>
        <authorList>
            <person name="Haridas S."/>
            <person name="Albert R."/>
            <person name="Binder M."/>
            <person name="Bloem J."/>
            <person name="Labutti K."/>
            <person name="Salamov A."/>
            <person name="Andreopoulos B."/>
            <person name="Baker S."/>
            <person name="Barry K."/>
            <person name="Bills G."/>
            <person name="Bluhm B."/>
            <person name="Cannon C."/>
            <person name="Castanera R."/>
            <person name="Culley D."/>
            <person name="Daum C."/>
            <person name="Ezra D."/>
            <person name="Gonzalez J."/>
            <person name="Henrissat B."/>
            <person name="Kuo A."/>
            <person name="Liang C."/>
            <person name="Lipzen A."/>
            <person name="Lutzoni F."/>
            <person name="Magnuson J."/>
            <person name="Mondo S."/>
            <person name="Nolan M."/>
            <person name="Ohm R."/>
            <person name="Pangilinan J."/>
            <person name="Park H.-J."/>
            <person name="Ramirez L."/>
            <person name="Alfaro M."/>
            <person name="Sun H."/>
            <person name="Tritt A."/>
            <person name="Yoshinaga Y."/>
            <person name="Zwiers L.-H."/>
            <person name="Turgeon B."/>
            <person name="Goodwin S."/>
            <person name="Spatafora J."/>
            <person name="Crous P."/>
            <person name="Grigoriev I."/>
        </authorList>
    </citation>
    <scope>NUCLEOTIDE SEQUENCE</scope>
    <source>
        <strain evidence="10">CBS 113389</strain>
    </source>
</reference>
<feature type="transmembrane region" description="Helical" evidence="6">
    <location>
        <begin position="31"/>
        <end position="53"/>
    </location>
</feature>
<dbReference type="CDD" id="cd13910">
    <property type="entry name" value="CuRO_3_MCO_like_4"/>
    <property type="match status" value="1"/>
</dbReference>
<dbReference type="Pfam" id="PF07732">
    <property type="entry name" value="Cu-oxidase_3"/>
    <property type="match status" value="1"/>
</dbReference>
<dbReference type="PANTHER" id="PTHR11709:SF394">
    <property type="entry name" value="FI03373P-RELATED"/>
    <property type="match status" value="1"/>
</dbReference>
<dbReference type="CDD" id="cd04205">
    <property type="entry name" value="CuRO_2_LCC_like"/>
    <property type="match status" value="1"/>
</dbReference>
<sequence length="598" mass="66458">MRSRDARSKPDITATEGPGKDSQPAKRRSHLHIIATCFLILCIAGVLVTLLQWTTADHLVFSFGKTSTPSTDNIHPSRLHPQDHISRRATTIRQKWKVTSGDLRPDGVLKRVYLINDAFPGPTLECRCGDRLIIEVENALDDEGLSFHWHGLSMRGANEMDGAVGITNDPIPVNGSFIYDFRVEDGQSGTFWYHSHNHLQRAEGLYGGLIVHKPKPWWESRDEAAEHLVMLGDWYHRTAGEALKFFSHPGAFGNEAVPDSILVNGHGAYNCSDAVAARPVDCLDYTSDERLALELDSKKRNILRVVNVGSYAGAGISSSHFHFTPIGVDGGNRVEELTAKSMQFLQPGERVDVQIESSGQRTAGPSSLEVFLETAPFKYPNSALTPLHTFAIAGTPPASKAQAQAQDSVDLQALRAAAPHAERLPSQADHTIVLYAITQRLAHLNNQPLGFINSTTWQPQASPPKPLVFLGRPQWDKHQLVPHIPYKPSKPLWIDIVLNNLDEEGHPFHLHGHDFWVLSTYSSTFNWGSYNPYTNTEPPGGKYNLVNPVKKDTVHVPRRGYAVLRLRADNPGIWMFHCHVMWHQAAGMSMAFDISPDK</sequence>
<evidence type="ECO:0000259" key="7">
    <source>
        <dbReference type="Pfam" id="PF00394"/>
    </source>
</evidence>
<dbReference type="GeneID" id="54478064"/>
<keyword evidence="6" id="KW-0472">Membrane</keyword>
<protein>
    <submittedName>
        <fullName evidence="10">Putative laccase</fullName>
    </submittedName>
</protein>
<evidence type="ECO:0000256" key="1">
    <source>
        <dbReference type="ARBA" id="ARBA00010609"/>
    </source>
</evidence>
<dbReference type="EMBL" id="MU001635">
    <property type="protein sequence ID" value="KAF2482895.1"/>
    <property type="molecule type" value="Genomic_DNA"/>
</dbReference>
<dbReference type="InterPro" id="IPR045087">
    <property type="entry name" value="Cu-oxidase_fam"/>
</dbReference>
<dbReference type="Proteomes" id="UP000799767">
    <property type="component" value="Unassembled WGS sequence"/>
</dbReference>
<feature type="domain" description="Plastocyanin-like" evidence="9">
    <location>
        <begin position="98"/>
        <end position="215"/>
    </location>
</feature>
<organism evidence="10 11">
    <name type="scientific">Neohortaea acidophila</name>
    <dbReference type="NCBI Taxonomy" id="245834"/>
    <lineage>
        <taxon>Eukaryota</taxon>
        <taxon>Fungi</taxon>
        <taxon>Dikarya</taxon>
        <taxon>Ascomycota</taxon>
        <taxon>Pezizomycotina</taxon>
        <taxon>Dothideomycetes</taxon>
        <taxon>Dothideomycetidae</taxon>
        <taxon>Mycosphaerellales</taxon>
        <taxon>Teratosphaeriaceae</taxon>
        <taxon>Neohortaea</taxon>
    </lineage>
</organism>
<dbReference type="AlphaFoldDB" id="A0A6A6PSM8"/>